<feature type="region of interest" description="Disordered" evidence="6">
    <location>
        <begin position="225"/>
        <end position="253"/>
    </location>
</feature>
<dbReference type="InterPro" id="IPR042241">
    <property type="entry name" value="GCP_C_sf"/>
</dbReference>
<evidence type="ECO:0000256" key="6">
    <source>
        <dbReference type="SAM" id="MobiDB-lite"/>
    </source>
</evidence>
<dbReference type="Pfam" id="PF17681">
    <property type="entry name" value="GCP_N_terminal"/>
    <property type="match status" value="1"/>
</dbReference>
<evidence type="ECO:0000256" key="3">
    <source>
        <dbReference type="ARBA" id="ARBA00022701"/>
    </source>
</evidence>
<dbReference type="PhylomeDB" id="B3MZ43"/>
<feature type="region of interest" description="Disordered" evidence="6">
    <location>
        <begin position="270"/>
        <end position="291"/>
    </location>
</feature>
<dbReference type="InParanoid" id="B3MZ43"/>
<sequence>MSTQERNDHIAAELQNLIRNLIDPNISPRELLRHEQMAWRLIRNDRFMSTNSHDVSRRLAALVERFRVENMSTFGDTVKDLCDKILSNPDHEVTQSEQDVLWSLLDFVLEMTNEPVQNIRRNRGGMDRRRVHVLDAVDDAERLSSGACTPSSNAAEGEIDWVALLSEDFVPPLSPGSSSSDNLSDWSDTDDSSGTSTGKPELGINTSLDLLDMNHVYERAMEEAEKVTLTSEPHTFLPSPPRSSRSNFRITQPQVLTLNNRHRDRLRQSRLTSLPPLQPPKLATDVEPSVQDPERLPRLVHSYRWGPDVQIFTKPSSPHPMANFAVSYGQFLKRNVCGLIDYPLPSTTSESYLLREILFMFVRPNTCRFFEVNKITRKITVRENVSICSVTEGTIRHILNTEILRALRDMWKLRRVIESNIMYLGYGSTGTLGCFLYGLRDLLQPIIASLLEYEVFVHKEPTKATLLDFIGRFREQFRELHILRRLVDDVVLDIGPRYLRSAFLLSKLYRHTMPRVPHQKLATALLMISLKRYCNIIDAWWSRASLEDFQNEFIVERWVDDGDVEQNGTVRRRSLDEVEDPRVREVFAQVQRCPFYRLLLEHALDSGDSQELLANVGLLGEMLSATNDTKPRSLFEELADQLITQVKVYSPRMPSAEEVENIDPKEALTQENNNQVLAAASDVVNPDVRALLVSWVDERMEERRVSKELRKPLLVSTLLKRLEGATGMQLRVELPEALGKILLRRQTLANVYAMRAYTKELQLGGHMRFLRHSMLLEAYFVLLPFYQTLFRRIESGETWTRASQLTSELCEVQYTHHPNFACDMHFQVTSRVKSGSIKVYEALDGLEIAYDMSPSLHRVIRRRHMDVYNAVWRLMLKIKWALWKLENMPFIRRHKGDPYAPLDLLGLTVRRLEILRFWLIYLINSLHTHIMQCLGQRIETRIEKCTNIRQLKNLIDEYTTVLKNFCLLSDEFAAFRIALEQLFHLVYVLDMEWTSCTSYLSDDNDALSLDTSVSDDGSRESSGKGLEYLALNQVGEIELTYIRCHQTLGEILNSLVYKDDHGFLTALEVAINTSVPY</sequence>
<dbReference type="OrthoDB" id="66546at2759"/>
<dbReference type="GeneID" id="6504574"/>
<reference evidence="9 10" key="1">
    <citation type="journal article" date="2007" name="Nature">
        <title>Evolution of genes and genomes on the Drosophila phylogeny.</title>
        <authorList>
            <consortium name="Drosophila 12 Genomes Consortium"/>
            <person name="Clark A.G."/>
            <person name="Eisen M.B."/>
            <person name="Smith D.R."/>
            <person name="Bergman C.M."/>
            <person name="Oliver B."/>
            <person name="Markow T.A."/>
            <person name="Kaufman T.C."/>
            <person name="Kellis M."/>
            <person name="Gelbart W."/>
            <person name="Iyer V.N."/>
            <person name="Pollard D.A."/>
            <person name="Sackton T.B."/>
            <person name="Larracuente A.M."/>
            <person name="Singh N.D."/>
            <person name="Abad J.P."/>
            <person name="Abt D.N."/>
            <person name="Adryan B."/>
            <person name="Aguade M."/>
            <person name="Akashi H."/>
            <person name="Anderson W.W."/>
            <person name="Aquadro C.F."/>
            <person name="Ardell D.H."/>
            <person name="Arguello R."/>
            <person name="Artieri C.G."/>
            <person name="Barbash D.A."/>
            <person name="Barker D."/>
            <person name="Barsanti P."/>
            <person name="Batterham P."/>
            <person name="Batzoglou S."/>
            <person name="Begun D."/>
            <person name="Bhutkar A."/>
            <person name="Blanco E."/>
            <person name="Bosak S.A."/>
            <person name="Bradley R.K."/>
            <person name="Brand A.D."/>
            <person name="Brent M.R."/>
            <person name="Brooks A.N."/>
            <person name="Brown R.H."/>
            <person name="Butlin R.K."/>
            <person name="Caggese C."/>
            <person name="Calvi B.R."/>
            <person name="Bernardo de Carvalho A."/>
            <person name="Caspi A."/>
            <person name="Castrezana S."/>
            <person name="Celniker S.E."/>
            <person name="Chang J.L."/>
            <person name="Chapple C."/>
            <person name="Chatterji S."/>
            <person name="Chinwalla A."/>
            <person name="Civetta A."/>
            <person name="Clifton S.W."/>
            <person name="Comeron J.M."/>
            <person name="Costello J.C."/>
            <person name="Coyne J.A."/>
            <person name="Daub J."/>
            <person name="David R.G."/>
            <person name="Delcher A.L."/>
            <person name="Delehaunty K."/>
            <person name="Do C.B."/>
            <person name="Ebling H."/>
            <person name="Edwards K."/>
            <person name="Eickbush T."/>
            <person name="Evans J.D."/>
            <person name="Filipski A."/>
            <person name="Findeiss S."/>
            <person name="Freyhult E."/>
            <person name="Fulton L."/>
            <person name="Fulton R."/>
            <person name="Garcia A.C."/>
            <person name="Gardiner A."/>
            <person name="Garfield D.A."/>
            <person name="Garvin B.E."/>
            <person name="Gibson G."/>
            <person name="Gilbert D."/>
            <person name="Gnerre S."/>
            <person name="Godfrey J."/>
            <person name="Good R."/>
            <person name="Gotea V."/>
            <person name="Gravely B."/>
            <person name="Greenberg A.J."/>
            <person name="Griffiths-Jones S."/>
            <person name="Gross S."/>
            <person name="Guigo R."/>
            <person name="Gustafson E.A."/>
            <person name="Haerty W."/>
            <person name="Hahn M.W."/>
            <person name="Halligan D.L."/>
            <person name="Halpern A.L."/>
            <person name="Halter G.M."/>
            <person name="Han M.V."/>
            <person name="Heger A."/>
            <person name="Hillier L."/>
            <person name="Hinrichs A.S."/>
            <person name="Holmes I."/>
            <person name="Hoskins R.A."/>
            <person name="Hubisz M.J."/>
            <person name="Hultmark D."/>
            <person name="Huntley M.A."/>
            <person name="Jaffe D.B."/>
            <person name="Jagadeeshan S."/>
            <person name="Jeck W.R."/>
            <person name="Johnson J."/>
            <person name="Jones C.D."/>
            <person name="Jordan W.C."/>
            <person name="Karpen G.H."/>
            <person name="Kataoka E."/>
            <person name="Keightley P.D."/>
            <person name="Kheradpour P."/>
            <person name="Kirkness E.F."/>
            <person name="Koerich L.B."/>
            <person name="Kristiansen K."/>
            <person name="Kudrna D."/>
            <person name="Kulathinal R.J."/>
            <person name="Kumar S."/>
            <person name="Kwok R."/>
            <person name="Lander E."/>
            <person name="Langley C.H."/>
            <person name="Lapoint R."/>
            <person name="Lazzaro B.P."/>
            <person name="Lee S.J."/>
            <person name="Levesque L."/>
            <person name="Li R."/>
            <person name="Lin C.F."/>
            <person name="Lin M.F."/>
            <person name="Lindblad-Toh K."/>
            <person name="Llopart A."/>
            <person name="Long M."/>
            <person name="Low L."/>
            <person name="Lozovsky E."/>
            <person name="Lu J."/>
            <person name="Luo M."/>
            <person name="Machado C.A."/>
            <person name="Makalowski W."/>
            <person name="Marzo M."/>
            <person name="Matsuda M."/>
            <person name="Matzkin L."/>
            <person name="McAllister B."/>
            <person name="McBride C.S."/>
            <person name="McKernan B."/>
            <person name="McKernan K."/>
            <person name="Mendez-Lago M."/>
            <person name="Minx P."/>
            <person name="Mollenhauer M.U."/>
            <person name="Montooth K."/>
            <person name="Mount S.M."/>
            <person name="Mu X."/>
            <person name="Myers E."/>
            <person name="Negre B."/>
            <person name="Newfeld S."/>
            <person name="Nielsen R."/>
            <person name="Noor M.A."/>
            <person name="O'Grady P."/>
            <person name="Pachter L."/>
            <person name="Papaceit M."/>
            <person name="Parisi M.J."/>
            <person name="Parisi M."/>
            <person name="Parts L."/>
            <person name="Pedersen J.S."/>
            <person name="Pesole G."/>
            <person name="Phillippy A.M."/>
            <person name="Ponting C.P."/>
            <person name="Pop M."/>
            <person name="Porcelli D."/>
            <person name="Powell J.R."/>
            <person name="Prohaska S."/>
            <person name="Pruitt K."/>
            <person name="Puig M."/>
            <person name="Quesneville H."/>
            <person name="Ram K.R."/>
            <person name="Rand D."/>
            <person name="Rasmussen M.D."/>
            <person name="Reed L.K."/>
            <person name="Reenan R."/>
            <person name="Reily A."/>
            <person name="Remington K.A."/>
            <person name="Rieger T.T."/>
            <person name="Ritchie M.G."/>
            <person name="Robin C."/>
            <person name="Rogers Y.H."/>
            <person name="Rohde C."/>
            <person name="Rozas J."/>
            <person name="Rubenfield M.J."/>
            <person name="Ruiz A."/>
            <person name="Russo S."/>
            <person name="Salzberg S.L."/>
            <person name="Sanchez-Gracia A."/>
            <person name="Saranga D.J."/>
            <person name="Sato H."/>
            <person name="Schaeffer S.W."/>
            <person name="Schatz M.C."/>
            <person name="Schlenke T."/>
            <person name="Schwartz R."/>
            <person name="Segarra C."/>
            <person name="Singh R.S."/>
            <person name="Sirot L."/>
            <person name="Sirota M."/>
            <person name="Sisneros N.B."/>
            <person name="Smith C.D."/>
            <person name="Smith T.F."/>
            <person name="Spieth J."/>
            <person name="Stage D.E."/>
            <person name="Stark A."/>
            <person name="Stephan W."/>
            <person name="Strausberg R.L."/>
            <person name="Strempel S."/>
            <person name="Sturgill D."/>
            <person name="Sutton G."/>
            <person name="Sutton G.G."/>
            <person name="Tao W."/>
            <person name="Teichmann S."/>
            <person name="Tobari Y.N."/>
            <person name="Tomimura Y."/>
            <person name="Tsolas J.M."/>
            <person name="Valente V.L."/>
            <person name="Venter E."/>
            <person name="Venter J.C."/>
            <person name="Vicario S."/>
            <person name="Vieira F.G."/>
            <person name="Vilella A.J."/>
            <person name="Villasante A."/>
            <person name="Walenz B."/>
            <person name="Wang J."/>
            <person name="Wasserman M."/>
            <person name="Watts T."/>
            <person name="Wilson D."/>
            <person name="Wilson R.K."/>
            <person name="Wing R.A."/>
            <person name="Wolfner M.F."/>
            <person name="Wong A."/>
            <person name="Wong G.K."/>
            <person name="Wu C.I."/>
            <person name="Wu G."/>
            <person name="Yamamoto D."/>
            <person name="Yang H.P."/>
            <person name="Yang S.P."/>
            <person name="Yorke J.A."/>
            <person name="Yoshida K."/>
            <person name="Zdobnov E."/>
            <person name="Zhang P."/>
            <person name="Zhang Y."/>
            <person name="Zimin A.V."/>
            <person name="Baldwin J."/>
            <person name="Abdouelleil A."/>
            <person name="Abdulkadir J."/>
            <person name="Abebe A."/>
            <person name="Abera B."/>
            <person name="Abreu J."/>
            <person name="Acer S.C."/>
            <person name="Aftuck L."/>
            <person name="Alexander A."/>
            <person name="An P."/>
            <person name="Anderson E."/>
            <person name="Anderson S."/>
            <person name="Arachi H."/>
            <person name="Azer M."/>
            <person name="Bachantsang P."/>
            <person name="Barry A."/>
            <person name="Bayul T."/>
            <person name="Berlin A."/>
            <person name="Bessette D."/>
            <person name="Bloom T."/>
            <person name="Blye J."/>
            <person name="Boguslavskiy L."/>
            <person name="Bonnet C."/>
            <person name="Boukhgalter B."/>
            <person name="Bourzgui I."/>
            <person name="Brown A."/>
            <person name="Cahill P."/>
            <person name="Channer S."/>
            <person name="Cheshatsang Y."/>
            <person name="Chuda L."/>
            <person name="Citroen M."/>
            <person name="Collymore A."/>
            <person name="Cooke P."/>
            <person name="Costello M."/>
            <person name="D'Aco K."/>
            <person name="Daza R."/>
            <person name="De Haan G."/>
            <person name="DeGray S."/>
            <person name="DeMaso C."/>
            <person name="Dhargay N."/>
            <person name="Dooley K."/>
            <person name="Dooley E."/>
            <person name="Doricent M."/>
            <person name="Dorje P."/>
            <person name="Dorjee K."/>
            <person name="Dupes A."/>
            <person name="Elong R."/>
            <person name="Falk J."/>
            <person name="Farina A."/>
            <person name="Faro S."/>
            <person name="Ferguson D."/>
            <person name="Fisher S."/>
            <person name="Foley C.D."/>
            <person name="Franke A."/>
            <person name="Friedrich D."/>
            <person name="Gadbois L."/>
            <person name="Gearin G."/>
            <person name="Gearin C.R."/>
            <person name="Giannoukos G."/>
            <person name="Goode T."/>
            <person name="Graham J."/>
            <person name="Grandbois E."/>
            <person name="Grewal S."/>
            <person name="Gyaltsen K."/>
            <person name="Hafez N."/>
            <person name="Hagos B."/>
            <person name="Hall J."/>
            <person name="Henson C."/>
            <person name="Hollinger A."/>
            <person name="Honan T."/>
            <person name="Huard M.D."/>
            <person name="Hughes L."/>
            <person name="Hurhula B."/>
            <person name="Husby M.E."/>
            <person name="Kamat A."/>
            <person name="Kanga B."/>
            <person name="Kashin S."/>
            <person name="Khazanovich D."/>
            <person name="Kisner P."/>
            <person name="Lance K."/>
            <person name="Lara M."/>
            <person name="Lee W."/>
            <person name="Lennon N."/>
            <person name="Letendre F."/>
            <person name="LeVine R."/>
            <person name="Lipovsky A."/>
            <person name="Liu X."/>
            <person name="Liu J."/>
            <person name="Liu S."/>
            <person name="Lokyitsang T."/>
            <person name="Lokyitsang Y."/>
            <person name="Lubonja R."/>
            <person name="Lui A."/>
            <person name="MacDonald P."/>
            <person name="Magnisalis V."/>
            <person name="Maru K."/>
            <person name="Matthews C."/>
            <person name="McCusker W."/>
            <person name="McDonough S."/>
            <person name="Mehta T."/>
            <person name="Meldrim J."/>
            <person name="Meneus L."/>
            <person name="Mihai O."/>
            <person name="Mihalev A."/>
            <person name="Mihova T."/>
            <person name="Mittelman R."/>
            <person name="Mlenga V."/>
            <person name="Montmayeur A."/>
            <person name="Mulrain L."/>
            <person name="Navidi A."/>
            <person name="Naylor J."/>
            <person name="Negash T."/>
            <person name="Nguyen T."/>
            <person name="Nguyen N."/>
            <person name="Nicol R."/>
            <person name="Norbu C."/>
            <person name="Norbu N."/>
            <person name="Novod N."/>
            <person name="O'Neill B."/>
            <person name="Osman S."/>
            <person name="Markiewicz E."/>
            <person name="Oyono O.L."/>
            <person name="Patti C."/>
            <person name="Phunkhang P."/>
            <person name="Pierre F."/>
            <person name="Priest M."/>
            <person name="Raghuraman S."/>
            <person name="Rege F."/>
            <person name="Reyes R."/>
            <person name="Rise C."/>
            <person name="Rogov P."/>
            <person name="Ross K."/>
            <person name="Ryan E."/>
            <person name="Settipalli S."/>
            <person name="Shea T."/>
            <person name="Sherpa N."/>
            <person name="Shi L."/>
            <person name="Shih D."/>
            <person name="Sparrow T."/>
            <person name="Spaulding J."/>
            <person name="Stalker J."/>
            <person name="Stange-Thomann N."/>
            <person name="Stavropoulos S."/>
            <person name="Stone C."/>
            <person name="Strader C."/>
            <person name="Tesfaye S."/>
            <person name="Thomson T."/>
            <person name="Thoulutsang Y."/>
            <person name="Thoulutsang D."/>
            <person name="Topham K."/>
            <person name="Topping I."/>
            <person name="Tsamla T."/>
            <person name="Vassiliev H."/>
            <person name="Vo A."/>
            <person name="Wangchuk T."/>
            <person name="Wangdi T."/>
            <person name="Weiand M."/>
            <person name="Wilkinson J."/>
            <person name="Wilson A."/>
            <person name="Yadav S."/>
            <person name="Young G."/>
            <person name="Yu Q."/>
            <person name="Zembek L."/>
            <person name="Zhong D."/>
            <person name="Zimmer A."/>
            <person name="Zwirko Z."/>
            <person name="Jaffe D.B."/>
            <person name="Alvarez P."/>
            <person name="Brockman W."/>
            <person name="Butler J."/>
            <person name="Chin C."/>
            <person name="Gnerre S."/>
            <person name="Grabherr M."/>
            <person name="Kleber M."/>
            <person name="Mauceli E."/>
            <person name="MacCallum I."/>
        </authorList>
    </citation>
    <scope>NUCLEOTIDE SEQUENCE [LARGE SCALE GENOMIC DNA]</scope>
    <source>
        <strain evidence="10">Tucson 14024-0371.13</strain>
    </source>
</reference>
<dbReference type="InterPro" id="IPR040457">
    <property type="entry name" value="GCP_C"/>
</dbReference>
<dbReference type="GO" id="GO:0045450">
    <property type="term" value="P:bicoid mRNA localization"/>
    <property type="evidence" value="ECO:0007669"/>
    <property type="project" value="EnsemblMetazoa"/>
</dbReference>
<dbReference type="PANTHER" id="PTHR19302">
    <property type="entry name" value="GAMMA TUBULIN COMPLEX PROTEIN"/>
    <property type="match status" value="1"/>
</dbReference>
<dbReference type="CTD" id="32478"/>
<dbReference type="KEGG" id="dan:6504574"/>
<dbReference type="InterPro" id="IPR007259">
    <property type="entry name" value="GCP"/>
</dbReference>
<evidence type="ECO:0000256" key="5">
    <source>
        <dbReference type="RuleBase" id="RU363050"/>
    </source>
</evidence>
<evidence type="ECO:0000256" key="1">
    <source>
        <dbReference type="ARBA" id="ARBA00010337"/>
    </source>
</evidence>
<keyword evidence="10" id="KW-1185">Reference proteome</keyword>
<dbReference type="FunCoup" id="B3MZ43">
    <property type="interactions" value="370"/>
</dbReference>
<dbReference type="InterPro" id="IPR041470">
    <property type="entry name" value="GCP_N"/>
</dbReference>
<dbReference type="GO" id="GO:0031122">
    <property type="term" value="P:cytoplasmic microtubule organization"/>
    <property type="evidence" value="ECO:0007669"/>
    <property type="project" value="TreeGrafter"/>
</dbReference>
<dbReference type="EMBL" id="CH902632">
    <property type="protein sequence ID" value="EDV32887.1"/>
    <property type="molecule type" value="Genomic_DNA"/>
</dbReference>
<proteinExistence type="inferred from homology"/>
<dbReference type="STRING" id="7217.B3MZ43"/>
<dbReference type="InterPro" id="IPR059169">
    <property type="entry name" value="GCP5_N_ext"/>
</dbReference>
<dbReference type="GO" id="GO:0000931">
    <property type="term" value="C:gamma-tubulin ring complex"/>
    <property type="evidence" value="ECO:0007669"/>
    <property type="project" value="EnsemblMetazoa"/>
</dbReference>
<feature type="domain" description="Gamma tubulin complex component protein N-terminal" evidence="8">
    <location>
        <begin position="354"/>
        <end position="560"/>
    </location>
</feature>
<dbReference type="HOGENOM" id="CLU_284455_0_0_1"/>
<comment type="similarity">
    <text evidence="1 5">Belongs to the TUBGCP family.</text>
</comment>
<evidence type="ECO:0000256" key="4">
    <source>
        <dbReference type="ARBA" id="ARBA00023212"/>
    </source>
</evidence>
<dbReference type="Pfam" id="PF04130">
    <property type="entry name" value="GCP_C_terminal"/>
    <property type="match status" value="1"/>
</dbReference>
<feature type="region of interest" description="Disordered" evidence="6">
    <location>
        <begin position="172"/>
        <end position="206"/>
    </location>
</feature>
<dbReference type="GO" id="GO:0005813">
    <property type="term" value="C:centrosome"/>
    <property type="evidence" value="ECO:0007669"/>
    <property type="project" value="EnsemblMetazoa"/>
</dbReference>
<dbReference type="GO" id="GO:0000922">
    <property type="term" value="C:spindle pole"/>
    <property type="evidence" value="ECO:0007669"/>
    <property type="project" value="InterPro"/>
</dbReference>
<evidence type="ECO:0000259" key="8">
    <source>
        <dbReference type="Pfam" id="PF17681"/>
    </source>
</evidence>
<dbReference type="GO" id="GO:0043015">
    <property type="term" value="F:gamma-tubulin binding"/>
    <property type="evidence" value="ECO:0007669"/>
    <property type="project" value="EnsemblMetazoa"/>
</dbReference>
<feature type="compositionally biased region" description="Low complexity" evidence="6">
    <location>
        <begin position="175"/>
        <end position="198"/>
    </location>
</feature>
<dbReference type="GO" id="GO:0051011">
    <property type="term" value="F:microtubule minus-end binding"/>
    <property type="evidence" value="ECO:0007669"/>
    <property type="project" value="TreeGrafter"/>
</dbReference>
<evidence type="ECO:0000256" key="2">
    <source>
        <dbReference type="ARBA" id="ARBA00022490"/>
    </source>
</evidence>
<organism evidence="9 10">
    <name type="scientific">Drosophila ananassae</name>
    <name type="common">Fruit fly</name>
    <dbReference type="NCBI Taxonomy" id="7217"/>
    <lineage>
        <taxon>Eukaryota</taxon>
        <taxon>Metazoa</taxon>
        <taxon>Ecdysozoa</taxon>
        <taxon>Arthropoda</taxon>
        <taxon>Hexapoda</taxon>
        <taxon>Insecta</taxon>
        <taxon>Pterygota</taxon>
        <taxon>Neoptera</taxon>
        <taxon>Endopterygota</taxon>
        <taxon>Diptera</taxon>
        <taxon>Brachycera</taxon>
        <taxon>Muscomorpha</taxon>
        <taxon>Ephydroidea</taxon>
        <taxon>Drosophilidae</taxon>
        <taxon>Drosophila</taxon>
        <taxon>Sophophora</taxon>
    </lineage>
</organism>
<dbReference type="PANTHER" id="PTHR19302:SF33">
    <property type="entry name" value="GAMMA-TUBULIN COMPLEX COMPONENT 5"/>
    <property type="match status" value="1"/>
</dbReference>
<name>B3MZ43_DROAN</name>
<dbReference type="Gene3D" id="1.20.120.1900">
    <property type="entry name" value="Gamma-tubulin complex, C-terminal domain"/>
    <property type="match status" value="1"/>
</dbReference>
<keyword evidence="2 5" id="KW-0963">Cytoplasm</keyword>
<dbReference type="Proteomes" id="UP000007801">
    <property type="component" value="Unassembled WGS sequence"/>
</dbReference>
<evidence type="ECO:0000259" key="7">
    <source>
        <dbReference type="Pfam" id="PF04130"/>
    </source>
</evidence>
<dbReference type="GO" id="GO:0000278">
    <property type="term" value="P:mitotic cell cycle"/>
    <property type="evidence" value="ECO:0007669"/>
    <property type="project" value="EnsemblMetazoa"/>
</dbReference>
<comment type="subcellular location">
    <subcellularLocation>
        <location evidence="5">Cytoplasm</location>
        <location evidence="5">Cytoskeleton</location>
        <location evidence="5">Microtubule organizing center</location>
    </subcellularLocation>
</comment>
<dbReference type="eggNOG" id="KOG4344">
    <property type="taxonomic scope" value="Eukaryota"/>
</dbReference>
<keyword evidence="4 5" id="KW-0206">Cytoskeleton</keyword>
<protein>
    <recommendedName>
        <fullName evidence="5">Gamma-tubulin complex component</fullName>
    </recommendedName>
</protein>
<evidence type="ECO:0000313" key="10">
    <source>
        <dbReference type="Proteomes" id="UP000007801"/>
    </source>
</evidence>
<keyword evidence="3 5" id="KW-0493">Microtubule</keyword>
<dbReference type="GO" id="GO:0007112">
    <property type="term" value="P:male meiosis cytokinesis"/>
    <property type="evidence" value="ECO:0007669"/>
    <property type="project" value="EnsemblMetazoa"/>
</dbReference>
<gene>
    <name evidence="9" type="primary">Dana\GF21904</name>
    <name evidence="9" type="synonym">dana_GLEANR_5907</name>
    <name evidence="9" type="ORF">GF21904</name>
</gene>
<feature type="domain" description="Gamma tubulin complex component C-terminal" evidence="7">
    <location>
        <begin position="764"/>
        <end position="1072"/>
    </location>
</feature>
<dbReference type="AlphaFoldDB" id="B3MZ43"/>
<dbReference type="GO" id="GO:0005874">
    <property type="term" value="C:microtubule"/>
    <property type="evidence" value="ECO:0007669"/>
    <property type="project" value="UniProtKB-KW"/>
</dbReference>
<evidence type="ECO:0000313" key="9">
    <source>
        <dbReference type="EMBL" id="EDV32887.1"/>
    </source>
</evidence>
<dbReference type="GO" id="GO:0090221">
    <property type="term" value="P:mitotic spindle-templated microtubule nucleation"/>
    <property type="evidence" value="ECO:0007669"/>
    <property type="project" value="EnsemblMetazoa"/>
</dbReference>
<dbReference type="CDD" id="cd22572">
    <property type="entry name" value="GCP5_NTD"/>
    <property type="match status" value="1"/>
</dbReference>
<dbReference type="GO" id="GO:0007058">
    <property type="term" value="P:spindle assembly involved in female meiosis II"/>
    <property type="evidence" value="ECO:0007669"/>
    <property type="project" value="EnsemblMetazoa"/>
</dbReference>
<accession>B3MZ43</accession>
<dbReference type="OMA" id="ILRFWLM"/>